<sequence>MVCVWTAVLLSLSGCTIMIDSPNSQPMVECGDLLGITL</sequence>
<dbReference type="EMBL" id="OW991346">
    <property type="protein sequence ID" value="CAH6421949.1"/>
    <property type="molecule type" value="Genomic_DNA"/>
</dbReference>
<evidence type="ECO:0000313" key="2">
    <source>
        <dbReference type="EMBL" id="CAI9888967.1"/>
    </source>
</evidence>
<keyword evidence="3" id="KW-1185">Reference proteome</keyword>
<proteinExistence type="predicted"/>
<reference evidence="1" key="1">
    <citation type="submission" date="2023-04" db="EMBL/GenBank/DDBJ databases">
        <authorList>
            <person name="Kelly A."/>
        </authorList>
    </citation>
    <scope>NUCLEOTIDE SEQUENCE</scope>
</reference>
<gene>
    <name evidence="1" type="ORF">BAMTRB_015</name>
    <name evidence="2" type="ORF">BAMTRB_044</name>
</gene>
<evidence type="ECO:0000313" key="3">
    <source>
        <dbReference type="Proteomes" id="UP001154314"/>
    </source>
</evidence>
<dbReference type="Proteomes" id="UP001154314">
    <property type="component" value="Chromosome"/>
</dbReference>
<evidence type="ECO:0000313" key="1">
    <source>
        <dbReference type="EMBL" id="CAH6421949.1"/>
    </source>
</evidence>
<protein>
    <submittedName>
        <fullName evidence="1">Hypothetical protien</fullName>
    </submittedName>
</protein>
<organism evidence="1 3">
    <name type="scientific">Escherichia phage vB_Eco_Bam</name>
    <dbReference type="NCBI Taxonomy" id="2898833"/>
    <lineage>
        <taxon>Viruses</taxon>
        <taxon>Duplodnaviria</taxon>
        <taxon>Heunggongvirae</taxon>
        <taxon>Uroviricota</taxon>
        <taxon>Caudoviricetes</taxon>
        <taxon>Autographivirales</taxon>
        <taxon>Autotranscriptaviridae</taxon>
        <taxon>Studiervirinae</taxon>
        <taxon>Bamvirus</taxon>
        <taxon>Bamvirus bam</taxon>
    </lineage>
</organism>
<dbReference type="EMBL" id="OW991346">
    <property type="protein sequence ID" value="CAI9888967.1"/>
    <property type="molecule type" value="Genomic_DNA"/>
</dbReference>
<name>A0A9P0VAF3_9CAUD</name>
<accession>A0A9P0VAF3</accession>